<dbReference type="Pfam" id="PF00162">
    <property type="entry name" value="PGK"/>
    <property type="match status" value="1"/>
</dbReference>
<dbReference type="EC" id="2.7.2.3" evidence="3 9"/>
<keyword evidence="13" id="KW-1185">Reference proteome</keyword>
<gene>
    <name evidence="9" type="primary">pgk</name>
    <name evidence="12" type="ORF">SAMN02745150_00314</name>
</gene>
<dbReference type="GO" id="GO:0004618">
    <property type="term" value="F:phosphoglycerate kinase activity"/>
    <property type="evidence" value="ECO:0007669"/>
    <property type="project" value="UniProtKB-UniRule"/>
</dbReference>
<feature type="binding site" evidence="9 10">
    <location>
        <begin position="382"/>
        <end position="385"/>
    </location>
    <ligand>
        <name>ATP</name>
        <dbReference type="ChEBI" id="CHEBI:30616"/>
    </ligand>
</feature>
<dbReference type="PROSITE" id="PS00111">
    <property type="entry name" value="PGLYCERATE_KINASE"/>
    <property type="match status" value="1"/>
</dbReference>
<keyword evidence="5 9" id="KW-0547">Nucleotide-binding</keyword>
<feature type="binding site" evidence="9 10">
    <location>
        <position position="355"/>
    </location>
    <ligand>
        <name>ATP</name>
        <dbReference type="ChEBI" id="CHEBI:30616"/>
    </ligand>
</feature>
<feature type="binding site" evidence="9">
    <location>
        <position position="182"/>
    </location>
    <ligand>
        <name>substrate</name>
    </ligand>
</feature>
<dbReference type="InterPro" id="IPR001576">
    <property type="entry name" value="Phosphoglycerate_kinase"/>
</dbReference>
<evidence type="ECO:0000256" key="3">
    <source>
        <dbReference type="ARBA" id="ARBA00013061"/>
    </source>
</evidence>
<dbReference type="PANTHER" id="PTHR11406:SF23">
    <property type="entry name" value="PHOSPHOGLYCERATE KINASE 1, CHLOROPLASTIC-RELATED"/>
    <property type="match status" value="1"/>
</dbReference>
<protein>
    <recommendedName>
        <fullName evidence="3 9">Phosphoglycerate kinase</fullName>
        <ecNumber evidence="3 9">2.7.2.3</ecNumber>
    </recommendedName>
</protein>
<dbReference type="InterPro" id="IPR015911">
    <property type="entry name" value="Phosphoglycerate_kinase_CS"/>
</dbReference>
<evidence type="ECO:0000313" key="13">
    <source>
        <dbReference type="Proteomes" id="UP000240042"/>
    </source>
</evidence>
<keyword evidence="7 9" id="KW-0067">ATP-binding</keyword>
<dbReference type="InterPro" id="IPR036043">
    <property type="entry name" value="Phosphoglycerate_kinase_sf"/>
</dbReference>
<dbReference type="GO" id="GO:0005524">
    <property type="term" value="F:ATP binding"/>
    <property type="evidence" value="ECO:0007669"/>
    <property type="project" value="UniProtKB-KW"/>
</dbReference>
<feature type="binding site" evidence="9">
    <location>
        <position position="42"/>
    </location>
    <ligand>
        <name>substrate</name>
    </ligand>
</feature>
<dbReference type="UniPathway" id="UPA00109">
    <property type="reaction ID" value="UER00185"/>
</dbReference>
<evidence type="ECO:0000256" key="10">
    <source>
        <dbReference type="PIRSR" id="PIRSR000724-2"/>
    </source>
</evidence>
<comment type="catalytic activity">
    <reaction evidence="1 9 11">
        <text>(2R)-3-phosphoglycerate + ATP = (2R)-3-phospho-glyceroyl phosphate + ADP</text>
        <dbReference type="Rhea" id="RHEA:14801"/>
        <dbReference type="ChEBI" id="CHEBI:30616"/>
        <dbReference type="ChEBI" id="CHEBI:57604"/>
        <dbReference type="ChEBI" id="CHEBI:58272"/>
        <dbReference type="ChEBI" id="CHEBI:456216"/>
        <dbReference type="EC" id="2.7.2.3"/>
    </reaction>
</comment>
<evidence type="ECO:0000313" key="12">
    <source>
        <dbReference type="EMBL" id="SFB69935.1"/>
    </source>
</evidence>
<keyword evidence="4 9" id="KW-0808">Transferase</keyword>
<dbReference type="HAMAP" id="MF_00145">
    <property type="entry name" value="Phosphoglyc_kinase"/>
    <property type="match status" value="1"/>
</dbReference>
<dbReference type="FunFam" id="3.40.50.1260:FF:000005">
    <property type="entry name" value="Phosphoglycerate kinase"/>
    <property type="match status" value="1"/>
</dbReference>
<evidence type="ECO:0000256" key="8">
    <source>
        <dbReference type="ARBA" id="ARBA00023152"/>
    </source>
</evidence>
<evidence type="ECO:0000256" key="6">
    <source>
        <dbReference type="ARBA" id="ARBA00022777"/>
    </source>
</evidence>
<evidence type="ECO:0000256" key="11">
    <source>
        <dbReference type="RuleBase" id="RU000532"/>
    </source>
</evidence>
<organism evidence="12 13">
    <name type="scientific">Brevinema andersonii</name>
    <dbReference type="NCBI Taxonomy" id="34097"/>
    <lineage>
        <taxon>Bacteria</taxon>
        <taxon>Pseudomonadati</taxon>
        <taxon>Spirochaetota</taxon>
        <taxon>Spirochaetia</taxon>
        <taxon>Brevinematales</taxon>
        <taxon>Brevinemataceae</taxon>
        <taxon>Brevinema</taxon>
    </lineage>
</organism>
<dbReference type="GO" id="GO:0005829">
    <property type="term" value="C:cytosol"/>
    <property type="evidence" value="ECO:0007669"/>
    <property type="project" value="TreeGrafter"/>
</dbReference>
<dbReference type="FunFam" id="3.40.50.1260:FF:000007">
    <property type="entry name" value="Phosphoglycerate kinase"/>
    <property type="match status" value="1"/>
</dbReference>
<keyword evidence="6 9" id="KW-0418">Kinase</keyword>
<dbReference type="PANTHER" id="PTHR11406">
    <property type="entry name" value="PHOSPHOGLYCERATE KINASE"/>
    <property type="match status" value="1"/>
</dbReference>
<comment type="pathway">
    <text evidence="9">Carbohydrate degradation; glycolysis; pyruvate from D-glyceraldehyde 3-phosphate: step 2/5.</text>
</comment>
<sequence>MAISKKTVKDMDFKGKNVIMRVDFNVPMTGDATNCTITDDTRIRAALSTIKYILDHGAKKLVLMSHLGDPKKEQKKTEEKEGATFDRTKFDMEIRKKLSLKPVAEHLSKLLGKNVKTAPSTFGPETEKMIAELGDGEVLMLENTRFNPEETSKDEAERKKMAESIAKGMDIYVNDAFGAAHRAHASTETMALFLPAVAGILMERELEFLEDKVLHNPEHPFVAIIGGAKVSSKIGVIENLLDKTDAIIIGGGMAFTFFKAMGYHVGASLIEEDQLETAKKIMHAAKEKGTKFVLPIDVVVADKFSEDANSKIVDIHEIPEGWMGLDAGPKSIAEVEDIFKTARTVFWNGPLGVFEFEKFAAGTNTVAKTLAELKGVTTIIGGGDSVAAVNKAGVTDKMTHISTGGGASMELIEGKTLPGVAALLDA</sequence>
<feature type="binding site" evidence="9 10">
    <location>
        <position position="233"/>
    </location>
    <ligand>
        <name>ATP</name>
        <dbReference type="ChEBI" id="CHEBI:30616"/>
    </ligand>
</feature>
<dbReference type="STRING" id="34097.SAMN02745150_00314"/>
<evidence type="ECO:0000256" key="4">
    <source>
        <dbReference type="ARBA" id="ARBA00022679"/>
    </source>
</evidence>
<evidence type="ECO:0000256" key="7">
    <source>
        <dbReference type="ARBA" id="ARBA00022840"/>
    </source>
</evidence>
<comment type="subcellular location">
    <subcellularLocation>
        <location evidence="9">Cytoplasm</location>
    </subcellularLocation>
</comment>
<dbReference type="PIRSF" id="PIRSF000724">
    <property type="entry name" value="Pgk"/>
    <property type="match status" value="1"/>
</dbReference>
<name>A0A1I1D4T9_BREAD</name>
<keyword evidence="9" id="KW-0963">Cytoplasm</keyword>
<feature type="binding site" evidence="9">
    <location>
        <begin position="23"/>
        <end position="25"/>
    </location>
    <ligand>
        <name>substrate</name>
    </ligand>
</feature>
<comment type="similarity">
    <text evidence="2 9 11">Belongs to the phosphoglycerate kinase family.</text>
</comment>
<feature type="binding site" evidence="9">
    <location>
        <position position="324"/>
    </location>
    <ligand>
        <name>ATP</name>
        <dbReference type="ChEBI" id="CHEBI:30616"/>
    </ligand>
</feature>
<dbReference type="GO" id="GO:0006094">
    <property type="term" value="P:gluconeogenesis"/>
    <property type="evidence" value="ECO:0007669"/>
    <property type="project" value="TreeGrafter"/>
</dbReference>
<dbReference type="CDD" id="cd00318">
    <property type="entry name" value="Phosphoglycerate_kinase"/>
    <property type="match status" value="1"/>
</dbReference>
<evidence type="ECO:0000256" key="9">
    <source>
        <dbReference type="HAMAP-Rule" id="MF_00145"/>
    </source>
</evidence>
<evidence type="ECO:0000256" key="1">
    <source>
        <dbReference type="ARBA" id="ARBA00000642"/>
    </source>
</evidence>
<dbReference type="Gene3D" id="3.40.50.1260">
    <property type="entry name" value="Phosphoglycerate kinase, N-terminal domain"/>
    <property type="match status" value="2"/>
</dbReference>
<dbReference type="GO" id="GO:0043531">
    <property type="term" value="F:ADP binding"/>
    <property type="evidence" value="ECO:0007669"/>
    <property type="project" value="TreeGrafter"/>
</dbReference>
<comment type="subunit">
    <text evidence="9">Monomer.</text>
</comment>
<dbReference type="EMBL" id="FOKY01000001">
    <property type="protein sequence ID" value="SFB69935.1"/>
    <property type="molecule type" value="Genomic_DNA"/>
</dbReference>
<dbReference type="RefSeq" id="WP_268750989.1">
    <property type="nucleotide sequence ID" value="NZ_FOKY01000001.1"/>
</dbReference>
<feature type="binding site" evidence="9">
    <location>
        <begin position="66"/>
        <end position="69"/>
    </location>
    <ligand>
        <name>substrate</name>
    </ligand>
</feature>
<keyword evidence="8 9" id="KW-0324">Glycolysis</keyword>
<dbReference type="InterPro" id="IPR015824">
    <property type="entry name" value="Phosphoglycerate_kinase_N"/>
</dbReference>
<dbReference type="GO" id="GO:0006096">
    <property type="term" value="P:glycolytic process"/>
    <property type="evidence" value="ECO:0007669"/>
    <property type="project" value="UniProtKB-UniRule"/>
</dbReference>
<dbReference type="AlphaFoldDB" id="A0A1I1D4T9"/>
<accession>A0A1I1D4T9</accession>
<evidence type="ECO:0000256" key="2">
    <source>
        <dbReference type="ARBA" id="ARBA00008982"/>
    </source>
</evidence>
<proteinExistence type="inferred from homology"/>
<evidence type="ECO:0000256" key="5">
    <source>
        <dbReference type="ARBA" id="ARBA00022741"/>
    </source>
</evidence>
<dbReference type="SUPFAM" id="SSF53748">
    <property type="entry name" value="Phosphoglycerate kinase"/>
    <property type="match status" value="1"/>
</dbReference>
<dbReference type="PRINTS" id="PR00477">
    <property type="entry name" value="PHGLYCKINASE"/>
</dbReference>
<reference evidence="13" key="1">
    <citation type="submission" date="2016-10" db="EMBL/GenBank/DDBJ databases">
        <authorList>
            <person name="Varghese N."/>
            <person name="Submissions S."/>
        </authorList>
    </citation>
    <scope>NUCLEOTIDE SEQUENCE [LARGE SCALE GENOMIC DNA]</scope>
    <source>
        <strain evidence="13">ATCC 43811</strain>
    </source>
</reference>
<feature type="binding site" evidence="9">
    <location>
        <position position="145"/>
    </location>
    <ligand>
        <name>substrate</name>
    </ligand>
</feature>
<dbReference type="Proteomes" id="UP000240042">
    <property type="component" value="Unassembled WGS sequence"/>
</dbReference>